<organism evidence="1 2">
    <name type="scientific">Cyclotella atomus</name>
    <dbReference type="NCBI Taxonomy" id="382360"/>
    <lineage>
        <taxon>Eukaryota</taxon>
        <taxon>Sar</taxon>
        <taxon>Stramenopiles</taxon>
        <taxon>Ochrophyta</taxon>
        <taxon>Bacillariophyta</taxon>
        <taxon>Coscinodiscophyceae</taxon>
        <taxon>Thalassiosirophycidae</taxon>
        <taxon>Stephanodiscales</taxon>
        <taxon>Stephanodiscaceae</taxon>
        <taxon>Cyclotella</taxon>
    </lineage>
</organism>
<proteinExistence type="predicted"/>
<protein>
    <submittedName>
        <fullName evidence="1">Uncharacterized protein</fullName>
    </submittedName>
</protein>
<sequence>HEEAKSELNLIAKELEEANSYLDELYKKNEVIDVDADTPVQEPAHKKQCFPTPRNL</sequence>
<evidence type="ECO:0000313" key="2">
    <source>
        <dbReference type="Proteomes" id="UP001530400"/>
    </source>
</evidence>
<dbReference type="EMBL" id="JALLPJ020000731">
    <property type="protein sequence ID" value="KAL3784345.1"/>
    <property type="molecule type" value="Genomic_DNA"/>
</dbReference>
<reference evidence="1 2" key="1">
    <citation type="submission" date="2024-10" db="EMBL/GenBank/DDBJ databases">
        <title>Updated reference genomes for cyclostephanoid diatoms.</title>
        <authorList>
            <person name="Roberts W.R."/>
            <person name="Alverson A.J."/>
        </authorList>
    </citation>
    <scope>NUCLEOTIDE SEQUENCE [LARGE SCALE GENOMIC DNA]</scope>
    <source>
        <strain evidence="1 2">AJA010-31</strain>
    </source>
</reference>
<evidence type="ECO:0000313" key="1">
    <source>
        <dbReference type="EMBL" id="KAL3784345.1"/>
    </source>
</evidence>
<accession>A0ABD3P842</accession>
<dbReference type="AlphaFoldDB" id="A0ABD3P842"/>
<gene>
    <name evidence="1" type="ORF">ACHAWO_012188</name>
</gene>
<keyword evidence="2" id="KW-1185">Reference proteome</keyword>
<feature type="non-terminal residue" evidence="1">
    <location>
        <position position="1"/>
    </location>
</feature>
<comment type="caution">
    <text evidence="1">The sequence shown here is derived from an EMBL/GenBank/DDBJ whole genome shotgun (WGS) entry which is preliminary data.</text>
</comment>
<name>A0ABD3P842_9STRA</name>
<dbReference type="Proteomes" id="UP001530400">
    <property type="component" value="Unassembled WGS sequence"/>
</dbReference>